<dbReference type="InterPro" id="IPR052708">
    <property type="entry name" value="PxpC"/>
</dbReference>
<organism evidence="5 6">
    <name type="scientific">Candidatus Nitrosymbiomonas proteolyticus</name>
    <dbReference type="NCBI Taxonomy" id="2608984"/>
    <lineage>
        <taxon>Bacteria</taxon>
        <taxon>Bacillati</taxon>
        <taxon>Armatimonadota</taxon>
        <taxon>Armatimonadota incertae sedis</taxon>
        <taxon>Candidatus Nitrosymbiomonas</taxon>
    </lineage>
</organism>
<evidence type="ECO:0000256" key="2">
    <source>
        <dbReference type="ARBA" id="ARBA00022801"/>
    </source>
</evidence>
<dbReference type="GO" id="GO:0016787">
    <property type="term" value="F:hydrolase activity"/>
    <property type="evidence" value="ECO:0007669"/>
    <property type="project" value="UniProtKB-KW"/>
</dbReference>
<gene>
    <name evidence="5" type="ORF">NPRO_08240</name>
</gene>
<sequence length="301" mass="31426">MSLEVLAIGGASTLQDRGRYGWRHYGVPRGGASDRHSMGLANALCGNDPSATALEMLGLGGRFRAQSRVRVAWAGCIARVSAAGRDFENGGSATLEPGDLFEVGPFRHGNALYLATPGGWIGRRVLGSVSGLQVARGQTLGPKVETPESRARTISLDGPSESLAPGPIRCLPTPEALPLQIEALRQGSFSVRSDSDRRGIRLRGPAVPGFAERSSTPVCEGCVQLTASGELLVIGPDGPTLGGYPRVAVVCGADLDRIGQSAPGSEVEFEFIDLDAAISLREELEAARSARLRLAGLASSI</sequence>
<dbReference type="InterPro" id="IPR029000">
    <property type="entry name" value="Cyclophilin-like_dom_sf"/>
</dbReference>
<reference evidence="5" key="1">
    <citation type="journal article" name="DNA Res.">
        <title>The physiological potential of anammox bacteria as revealed by their core genome structure.</title>
        <authorList>
            <person name="Okubo T."/>
            <person name="Toyoda A."/>
            <person name="Fukuhara K."/>
            <person name="Uchiyama I."/>
            <person name="Harigaya Y."/>
            <person name="Kuroiwa M."/>
            <person name="Suzuki T."/>
            <person name="Murakami Y."/>
            <person name="Suwa Y."/>
            <person name="Takami H."/>
        </authorList>
    </citation>
    <scope>NUCLEOTIDE SEQUENCE</scope>
    <source>
        <strain evidence="5">317325-2</strain>
    </source>
</reference>
<evidence type="ECO:0000256" key="3">
    <source>
        <dbReference type="ARBA" id="ARBA00022840"/>
    </source>
</evidence>
<keyword evidence="1" id="KW-0547">Nucleotide-binding</keyword>
<evidence type="ECO:0000259" key="4">
    <source>
        <dbReference type="SMART" id="SM00797"/>
    </source>
</evidence>
<keyword evidence="3" id="KW-0067">ATP-binding</keyword>
<dbReference type="SUPFAM" id="SSF50891">
    <property type="entry name" value="Cyclophilin-like"/>
    <property type="match status" value="1"/>
</dbReference>
<dbReference type="SMART" id="SM00797">
    <property type="entry name" value="AHS2"/>
    <property type="match status" value="1"/>
</dbReference>
<accession>A0A809R6W7</accession>
<feature type="domain" description="Carboxyltransferase" evidence="4">
    <location>
        <begin position="24"/>
        <end position="287"/>
    </location>
</feature>
<dbReference type="AlphaFoldDB" id="A0A809R6W7"/>
<dbReference type="PANTHER" id="PTHR43309:SF5">
    <property type="entry name" value="5-OXOPROLINASE SUBUNIT C"/>
    <property type="match status" value="1"/>
</dbReference>
<dbReference type="GO" id="GO:0005524">
    <property type="term" value="F:ATP binding"/>
    <property type="evidence" value="ECO:0007669"/>
    <property type="project" value="UniProtKB-KW"/>
</dbReference>
<dbReference type="EMBL" id="AP021858">
    <property type="protein sequence ID" value="BBO23229.1"/>
    <property type="molecule type" value="Genomic_DNA"/>
</dbReference>
<dbReference type="PANTHER" id="PTHR43309">
    <property type="entry name" value="5-OXOPROLINASE SUBUNIT C"/>
    <property type="match status" value="1"/>
</dbReference>
<evidence type="ECO:0000256" key="1">
    <source>
        <dbReference type="ARBA" id="ARBA00022741"/>
    </source>
</evidence>
<dbReference type="Gene3D" id="2.40.100.10">
    <property type="entry name" value="Cyclophilin-like"/>
    <property type="match status" value="1"/>
</dbReference>
<evidence type="ECO:0000313" key="5">
    <source>
        <dbReference type="EMBL" id="BBO23229.1"/>
    </source>
</evidence>
<dbReference type="InterPro" id="IPR003778">
    <property type="entry name" value="CT_A_B"/>
</dbReference>
<dbReference type="KEGG" id="npy:NPRO_08240"/>
<dbReference type="Proteomes" id="UP000662873">
    <property type="component" value="Chromosome"/>
</dbReference>
<dbReference type="Pfam" id="PF02626">
    <property type="entry name" value="CT_A_B"/>
    <property type="match status" value="1"/>
</dbReference>
<keyword evidence="2 5" id="KW-0378">Hydrolase</keyword>
<evidence type="ECO:0000313" key="6">
    <source>
        <dbReference type="Proteomes" id="UP000662873"/>
    </source>
</evidence>
<proteinExistence type="predicted"/>
<name>A0A809R6W7_9BACT</name>
<protein>
    <submittedName>
        <fullName evidence="5">Allophanate hydrolase subunit 2</fullName>
    </submittedName>
</protein>